<dbReference type="Proteomes" id="UP000326545">
    <property type="component" value="Segment"/>
</dbReference>
<accession>A0A5J6DAR8</accession>
<dbReference type="EMBL" id="MN184887">
    <property type="protein sequence ID" value="QEQ94979.1"/>
    <property type="molecule type" value="Genomic_DNA"/>
</dbReference>
<name>A0A5J6DAR8_9CAUD</name>
<evidence type="ECO:0000313" key="2">
    <source>
        <dbReference type="Proteomes" id="UP000326545"/>
    </source>
</evidence>
<gene>
    <name evidence="1" type="ORF">pEpSNUABM01_153</name>
</gene>
<dbReference type="InterPro" id="IPR036397">
    <property type="entry name" value="RNaseH_sf"/>
</dbReference>
<reference evidence="1 2" key="1">
    <citation type="submission" date="2019-07" db="EMBL/GenBank/DDBJ databases">
        <title>Complete genome sequence of bacteriophages infecting Erwinia pyrifoliae.</title>
        <authorList>
            <person name="Kim S.G."/>
            <person name="Park S.C."/>
        </authorList>
    </citation>
    <scope>NUCLEOTIDE SEQUENCE [LARGE SCALE GENOMIC DNA]</scope>
</reference>
<organism evidence="1 2">
    <name type="scientific">Erwinia phage pEp_SNUABM_01</name>
    <dbReference type="NCBI Taxonomy" id="2601643"/>
    <lineage>
        <taxon>Viruses</taxon>
        <taxon>Duplodnaviria</taxon>
        <taxon>Heunggongvirae</taxon>
        <taxon>Uroviricota</taxon>
        <taxon>Caudoviricetes</taxon>
        <taxon>Vequintavirinae</taxon>
        <taxon>Henunavirus</taxon>
        <taxon>Henunavirus SNUABM01</taxon>
    </lineage>
</organism>
<evidence type="ECO:0000313" key="1">
    <source>
        <dbReference type="EMBL" id="QEQ94979.1"/>
    </source>
</evidence>
<sequence>MKLMSVDQSLSHCAVVIWDDEGKEPETRYMIRTGSTSSKGKQKKDVVYFDHVIQQIDYIVSEILNYVKIHKVDTYVMEALALSAMGSATRDLAGLYYCILSALLEHHLTIGQIHNVAPTSVKSFARTLLPEEERTIIKVRVDKKTGKKVQSKGQLVMKKPEMVRATQCAVPGWLDGLTLEAGKADYADAYLIGRAFLARQEA</sequence>
<protein>
    <submittedName>
        <fullName evidence="1">Uncharacterized protein</fullName>
    </submittedName>
</protein>
<keyword evidence="2" id="KW-1185">Reference proteome</keyword>
<proteinExistence type="predicted"/>
<dbReference type="Gene3D" id="3.30.420.10">
    <property type="entry name" value="Ribonuclease H-like superfamily/Ribonuclease H"/>
    <property type="match status" value="1"/>
</dbReference>
<dbReference type="GO" id="GO:0003676">
    <property type="term" value="F:nucleic acid binding"/>
    <property type="evidence" value="ECO:0007669"/>
    <property type="project" value="InterPro"/>
</dbReference>